<dbReference type="Gene3D" id="1.25.40.10">
    <property type="entry name" value="Tetratricopeptide repeat domain"/>
    <property type="match status" value="2"/>
</dbReference>
<keyword evidence="1" id="KW-0802">TPR repeat</keyword>
<evidence type="ECO:0000256" key="2">
    <source>
        <dbReference type="SAM" id="Phobius"/>
    </source>
</evidence>
<dbReference type="PROSITE" id="PS50005">
    <property type="entry name" value="TPR"/>
    <property type="match status" value="1"/>
</dbReference>
<feature type="domain" description="CHAT" evidence="3">
    <location>
        <begin position="554"/>
        <end position="804"/>
    </location>
</feature>
<dbReference type="InterPro" id="IPR024983">
    <property type="entry name" value="CHAT_dom"/>
</dbReference>
<dbReference type="OrthoDB" id="9771112at2"/>
<evidence type="ECO:0000313" key="5">
    <source>
        <dbReference type="Proteomes" id="UP000295292"/>
    </source>
</evidence>
<evidence type="ECO:0000259" key="3">
    <source>
        <dbReference type="Pfam" id="PF12770"/>
    </source>
</evidence>
<reference evidence="4 5" key="1">
    <citation type="submission" date="2019-03" db="EMBL/GenBank/DDBJ databases">
        <title>Genomic Encyclopedia of Archaeal and Bacterial Type Strains, Phase II (KMG-II): from individual species to whole genera.</title>
        <authorList>
            <person name="Goeker M."/>
        </authorList>
    </citation>
    <scope>NUCLEOTIDE SEQUENCE [LARGE SCALE GENOMIC DNA]</scope>
    <source>
        <strain evidence="4 5">DSM 28353</strain>
    </source>
</reference>
<dbReference type="PANTHER" id="PTHR10098:SF108">
    <property type="entry name" value="TETRATRICOPEPTIDE REPEAT PROTEIN 28"/>
    <property type="match status" value="1"/>
</dbReference>
<feature type="transmembrane region" description="Helical" evidence="2">
    <location>
        <begin position="821"/>
        <end position="843"/>
    </location>
</feature>
<dbReference type="InterPro" id="IPR019734">
    <property type="entry name" value="TPR_rpt"/>
</dbReference>
<dbReference type="PANTHER" id="PTHR10098">
    <property type="entry name" value="RAPSYN-RELATED"/>
    <property type="match status" value="1"/>
</dbReference>
<dbReference type="PROSITE" id="PS51257">
    <property type="entry name" value="PROKAR_LIPOPROTEIN"/>
    <property type="match status" value="1"/>
</dbReference>
<name>A0A4R6WBA4_9SPHI</name>
<keyword evidence="2" id="KW-0472">Membrane</keyword>
<dbReference type="Pfam" id="PF12770">
    <property type="entry name" value="CHAT"/>
    <property type="match status" value="1"/>
</dbReference>
<feature type="repeat" description="TPR" evidence="1">
    <location>
        <begin position="121"/>
        <end position="154"/>
    </location>
</feature>
<gene>
    <name evidence="4" type="ORF">CLV99_3262</name>
</gene>
<dbReference type="SUPFAM" id="SSF81901">
    <property type="entry name" value="HCP-like"/>
    <property type="match status" value="1"/>
</dbReference>
<evidence type="ECO:0000256" key="1">
    <source>
        <dbReference type="PROSITE-ProRule" id="PRU00339"/>
    </source>
</evidence>
<sequence length="858" mass="98873">MILRSLPIYIFLFLSCNRPSSTIDKSSSPIYSEEQLDSIFESFESIAYERPAQYVSNPDSFFNHLTVQANSPYQKEMYAYGLLFMGYGLLQHGDNFGSVKYYEKAYNYIKANQVPTENINTEIITPLANLYVQINDTQKAIALLQKALSETKDNNEIVRLSNNLANAYLYNADLDSAKTILLQSIKRPSNTLSSALLYNTLATVYEEERNKKESTYYNDLALRNFKQSHLEGDTLLWYIAALGLKGSLEKDSKYVNEAITIAEESFPNDQNRFKAKLTLKKGDILREQHHLNAALAAYDNTLSYFNPEDKAYILDYTYTQALIGKARLYTSQQLLDSALYYYEWAVENDFRTQQLIVSSKDQLRNNILNKETIQNIIDLIQSKAGLSQRKEIVQQLLWCIELSKARLLINEINRSESWNSSSNKTKIGMRTIRDLYHKIDISVDTNEKRRLSERLKKAMIEFELSEKHFEATQFTPQKASFLKHLNKPNSDFYTYFIHNDSSITIIHKSGQEFSFKRNSASTPLSKLLSFKAKYFGDTPNNYNQNPKEYREQAQYLTNELLPDLGSAQRNVFISLDAQLYGFPFDALCDEDFLVKKHNFAYLNSFLLFDFLSKKAREESKISIFYRSEYPSPLPNLQFVNTEVERIYNSFSSQKIGPDKQNDSTIRKQFAQPNIVHIAAHTILDTTAPPIIYLNQAISTNQLRFYEMKTPLVFLSACNTGYGKPLPSEGTESIQRVFLSKNVPSVVSTFWFANDQTMLDLTTSFYKQLDQTRDPICALGEAKRSYLQSAGSVEQNPWYWANINYTGIGNEIGLKKSSNLSYYLWGTAILILLGLQYPFTLWLYKAIKYKNEKTYNKTK</sequence>
<keyword evidence="2" id="KW-0812">Transmembrane</keyword>
<dbReference type="RefSeq" id="WP_133585470.1">
    <property type="nucleotide sequence ID" value="NZ_SNYV01000015.1"/>
</dbReference>
<proteinExistence type="predicted"/>
<evidence type="ECO:0000313" key="4">
    <source>
        <dbReference type="EMBL" id="TDQ76669.1"/>
    </source>
</evidence>
<keyword evidence="5" id="KW-1185">Reference proteome</keyword>
<dbReference type="AlphaFoldDB" id="A0A4R6WBA4"/>
<dbReference type="SMART" id="SM00028">
    <property type="entry name" value="TPR"/>
    <property type="match status" value="5"/>
</dbReference>
<organism evidence="4 5">
    <name type="scientific">Sphingobacterium yanglingense</name>
    <dbReference type="NCBI Taxonomy" id="1437280"/>
    <lineage>
        <taxon>Bacteria</taxon>
        <taxon>Pseudomonadati</taxon>
        <taxon>Bacteroidota</taxon>
        <taxon>Sphingobacteriia</taxon>
        <taxon>Sphingobacteriales</taxon>
        <taxon>Sphingobacteriaceae</taxon>
        <taxon>Sphingobacterium</taxon>
    </lineage>
</organism>
<accession>A0A4R6WBA4</accession>
<keyword evidence="2" id="KW-1133">Transmembrane helix</keyword>
<dbReference type="EMBL" id="SNYV01000015">
    <property type="protein sequence ID" value="TDQ76669.1"/>
    <property type="molecule type" value="Genomic_DNA"/>
</dbReference>
<dbReference type="InterPro" id="IPR011990">
    <property type="entry name" value="TPR-like_helical_dom_sf"/>
</dbReference>
<dbReference type="Proteomes" id="UP000295292">
    <property type="component" value="Unassembled WGS sequence"/>
</dbReference>
<comment type="caution">
    <text evidence="4">The sequence shown here is derived from an EMBL/GenBank/DDBJ whole genome shotgun (WGS) entry which is preliminary data.</text>
</comment>
<protein>
    <submittedName>
        <fullName evidence="4">CHAT domain-containing protein</fullName>
    </submittedName>
</protein>